<dbReference type="PROSITE" id="PS50007">
    <property type="entry name" value="PIPLC_X_DOMAIN"/>
    <property type="match status" value="1"/>
</dbReference>
<dbReference type="InterPro" id="IPR017946">
    <property type="entry name" value="PLC-like_Pdiesterase_TIM-brl"/>
</dbReference>
<keyword evidence="6" id="KW-0807">Transducer</keyword>
<feature type="domain" description="PI-PLC Y-box" evidence="10">
    <location>
        <begin position="747"/>
        <end position="862"/>
    </location>
</feature>
<evidence type="ECO:0000256" key="6">
    <source>
        <dbReference type="ARBA" id="ARBA00023224"/>
    </source>
</evidence>
<dbReference type="AlphaFoldDB" id="A0A8H4QLF3"/>
<dbReference type="SUPFAM" id="SSF51695">
    <property type="entry name" value="PLC-like phosphodiesterases"/>
    <property type="match status" value="1"/>
</dbReference>
<evidence type="ECO:0000256" key="4">
    <source>
        <dbReference type="ARBA" id="ARBA00022963"/>
    </source>
</evidence>
<keyword evidence="5 7" id="KW-0443">Lipid metabolism</keyword>
<evidence type="ECO:0000259" key="11">
    <source>
        <dbReference type="PROSITE" id="PS50222"/>
    </source>
</evidence>
<evidence type="ECO:0000256" key="5">
    <source>
        <dbReference type="ARBA" id="ARBA00023098"/>
    </source>
</evidence>
<dbReference type="InterPro" id="IPR002048">
    <property type="entry name" value="EF_hand_dom"/>
</dbReference>
<dbReference type="Gene3D" id="2.60.40.150">
    <property type="entry name" value="C2 domain"/>
    <property type="match status" value="1"/>
</dbReference>
<dbReference type="SUPFAM" id="SSF47473">
    <property type="entry name" value="EF-hand"/>
    <property type="match status" value="1"/>
</dbReference>
<dbReference type="InterPro" id="IPR000008">
    <property type="entry name" value="C2_dom"/>
</dbReference>
<dbReference type="Pfam" id="PF00387">
    <property type="entry name" value="PI-PLC-Y"/>
    <property type="match status" value="1"/>
</dbReference>
<feature type="compositionally biased region" description="Polar residues" evidence="8">
    <location>
        <begin position="604"/>
        <end position="618"/>
    </location>
</feature>
<dbReference type="Pfam" id="PF00388">
    <property type="entry name" value="PI-PLC-X"/>
    <property type="match status" value="1"/>
</dbReference>
<dbReference type="GO" id="GO:0005509">
    <property type="term" value="F:calcium ion binding"/>
    <property type="evidence" value="ECO:0007669"/>
    <property type="project" value="InterPro"/>
</dbReference>
<evidence type="ECO:0000256" key="3">
    <source>
        <dbReference type="ARBA" id="ARBA00022801"/>
    </source>
</evidence>
<keyword evidence="13" id="KW-1185">Reference proteome</keyword>
<feature type="compositionally biased region" description="Basic and acidic residues" evidence="8">
    <location>
        <begin position="731"/>
        <end position="740"/>
    </location>
</feature>
<comment type="catalytic activity">
    <reaction evidence="7">
        <text>a 1,2-diacyl-sn-glycero-3-phospho-(1D-myo-inositol-4,5-bisphosphate) + H2O = 1D-myo-inositol 1,4,5-trisphosphate + a 1,2-diacyl-sn-glycerol + H(+)</text>
        <dbReference type="Rhea" id="RHEA:33179"/>
        <dbReference type="ChEBI" id="CHEBI:15377"/>
        <dbReference type="ChEBI" id="CHEBI:15378"/>
        <dbReference type="ChEBI" id="CHEBI:17815"/>
        <dbReference type="ChEBI" id="CHEBI:58456"/>
        <dbReference type="ChEBI" id="CHEBI:203600"/>
        <dbReference type="EC" id="3.1.4.11"/>
    </reaction>
</comment>
<evidence type="ECO:0000256" key="8">
    <source>
        <dbReference type="SAM" id="MobiDB-lite"/>
    </source>
</evidence>
<protein>
    <recommendedName>
        <fullName evidence="2 7">Phosphoinositide phospholipase C</fullName>
        <ecNumber evidence="2 7">3.1.4.11</ecNumber>
    </recommendedName>
</protein>
<dbReference type="InterPro" id="IPR000909">
    <property type="entry name" value="PLipase_C_PInositol-sp_X_dom"/>
</dbReference>
<dbReference type="Pfam" id="PF09279">
    <property type="entry name" value="EF-hand_like"/>
    <property type="match status" value="1"/>
</dbReference>
<dbReference type="SMART" id="SM00148">
    <property type="entry name" value="PLCXc"/>
    <property type="match status" value="1"/>
</dbReference>
<feature type="domain" description="EF-hand" evidence="11">
    <location>
        <begin position="324"/>
        <end position="359"/>
    </location>
</feature>
<dbReference type="InterPro" id="IPR001711">
    <property type="entry name" value="PLipase_C_Pinositol-sp_Y"/>
</dbReference>
<dbReference type="GO" id="GO:0051209">
    <property type="term" value="P:release of sequestered calcium ion into cytosol"/>
    <property type="evidence" value="ECO:0007669"/>
    <property type="project" value="TreeGrafter"/>
</dbReference>
<dbReference type="InterPro" id="IPR035892">
    <property type="entry name" value="C2_domain_sf"/>
</dbReference>
<accession>A0A8H4QLF3</accession>
<dbReference type="SUPFAM" id="SSF49562">
    <property type="entry name" value="C2 domain (Calcium/lipid-binding domain, CaLB)"/>
    <property type="match status" value="1"/>
</dbReference>
<dbReference type="SMART" id="SM00149">
    <property type="entry name" value="PLCYc"/>
    <property type="match status" value="1"/>
</dbReference>
<sequence>MVDSPQHTPTPVGILRRAGNIPQSNGDIVHELADEPLAPSTTSRSNGLGASIRRRFLDLKARSNAITRTKSLSSPRTSSVLATKVVVTAEEAKKKRQRGHSKSLSDVTTASLNPPVLIHAATTPIARPTKPRIQQLESVTEGVASRHASQEEELSSPAIGNIRVPQLLQQGTPMTKVSAKTHKKYVFRLDADLGQIVWESKKHKIIPIENIKEIRSGEDARYHREQFQLSQDYQDRWLTIIYSLNGHYKTLHLIVATKEVFKMWDRTLRELHAVRLELMRGLGNGEMRQALWEKQYWKGADEERDQKLSFEEVEKLCRGLNINSHREDLFRLFKQADRHNRQYLDFDDFRRFVKLLKARPEIDRLYKALRAEYHGKFDSRTFEKFMLDKQQSNASHAQLRTLFKKYAGPDAEVMSLDAFVSFLLSPDNSAFSDQHKDTWQDMTRPLPEYLISSSHNTYLVGHQLVGESTIEGYIRALLHSCRSVEVDIYDGEQEPMIFHGKTLTSKVSLRSVCQVIAKYGFVASPYPIIISAEVHCGLAGQDLIAQIMTEEFGDALVRVPVDADGPREKIEQLPSPEELKGKILLKNISAKNFNLLRVDSLDSDGSGSFTDPSSSASESDAFGEFTKHQLLPTQTSHDAKKKRRHSEATVKGQITKARDNFMQRVRSVRKAPVLSPRAVLSQSPPPMSPSQAAHGSIPPPLSLTHSSGSPYSGTSSSGGFLKSPLPMSPRHSSENSDRSKPKMSLALLSLLVYTVGVKCRGINKKEEYAPEHMFSLSENAANKMLRFGMWDLIKHSKTHLVRTYPKGTRLSSTNYEPHKYWAAGAQLVSINWQTFDLGYMINHAMFQRNGKSGYVLKPEALRQANKDMLSKRRLHNFDVRIISAQQLPRPKDASGHEVPEKSIVDPFVEVTLYIPDWPVLAKDKEKEKDKDNSVAKDVALGAARPTTPTTVAVAAAASVASLLPVPIPIIPGPTSTAARAVSSRTSVVKKNGFNPIWEEDLRIPFDCVGDMMDLIFVRFVVRQEDKETDEPLAVYCASLGSLQRGYRHLPLHDSQLSQYLFSTLFVRINVTDVSSS</sequence>
<dbReference type="Proteomes" id="UP000521872">
    <property type="component" value="Unassembled WGS sequence"/>
</dbReference>
<dbReference type="PROSITE" id="PS50004">
    <property type="entry name" value="C2"/>
    <property type="match status" value="1"/>
</dbReference>
<evidence type="ECO:0000256" key="1">
    <source>
        <dbReference type="ARBA" id="ARBA00001913"/>
    </source>
</evidence>
<evidence type="ECO:0000256" key="7">
    <source>
        <dbReference type="RuleBase" id="RU361133"/>
    </source>
</evidence>
<feature type="region of interest" description="Disordered" evidence="8">
    <location>
        <begin position="1"/>
        <end position="22"/>
    </location>
</feature>
<reference evidence="12 13" key="1">
    <citation type="submission" date="2019-12" db="EMBL/GenBank/DDBJ databases">
        <authorList>
            <person name="Floudas D."/>
            <person name="Bentzer J."/>
            <person name="Ahren D."/>
            <person name="Johansson T."/>
            <person name="Persson P."/>
            <person name="Tunlid A."/>
        </authorList>
    </citation>
    <scope>NUCLEOTIDE SEQUENCE [LARGE SCALE GENOMIC DNA]</scope>
    <source>
        <strain evidence="12 13">CBS 102.39</strain>
    </source>
</reference>
<evidence type="ECO:0000259" key="10">
    <source>
        <dbReference type="PROSITE" id="PS50008"/>
    </source>
</evidence>
<dbReference type="Gene3D" id="1.10.238.10">
    <property type="entry name" value="EF-hand"/>
    <property type="match status" value="2"/>
</dbReference>
<dbReference type="EC" id="3.1.4.11" evidence="2 7"/>
<dbReference type="SUPFAM" id="SSF50729">
    <property type="entry name" value="PH domain-like"/>
    <property type="match status" value="1"/>
</dbReference>
<organism evidence="12 13">
    <name type="scientific">Agrocybe pediades</name>
    <dbReference type="NCBI Taxonomy" id="84607"/>
    <lineage>
        <taxon>Eukaryota</taxon>
        <taxon>Fungi</taxon>
        <taxon>Dikarya</taxon>
        <taxon>Basidiomycota</taxon>
        <taxon>Agaricomycotina</taxon>
        <taxon>Agaricomycetes</taxon>
        <taxon>Agaricomycetidae</taxon>
        <taxon>Agaricales</taxon>
        <taxon>Agaricineae</taxon>
        <taxon>Strophariaceae</taxon>
        <taxon>Agrocybe</taxon>
    </lineage>
</organism>
<dbReference type="InterPro" id="IPR011992">
    <property type="entry name" value="EF-hand-dom_pair"/>
</dbReference>
<dbReference type="CDD" id="cd13360">
    <property type="entry name" value="PH_PLC_fungal"/>
    <property type="match status" value="1"/>
</dbReference>
<dbReference type="CDD" id="cd08598">
    <property type="entry name" value="PI-PLC1c_yeast"/>
    <property type="match status" value="1"/>
</dbReference>
<dbReference type="PROSITE" id="PS50008">
    <property type="entry name" value="PIPLC_Y_DOMAIN"/>
    <property type="match status" value="1"/>
</dbReference>
<keyword evidence="4 7" id="KW-0442">Lipid degradation</keyword>
<evidence type="ECO:0000313" key="13">
    <source>
        <dbReference type="Proteomes" id="UP000521872"/>
    </source>
</evidence>
<evidence type="ECO:0000313" key="12">
    <source>
        <dbReference type="EMBL" id="KAF4613044.1"/>
    </source>
</evidence>
<dbReference type="CDD" id="cd00275">
    <property type="entry name" value="C2_PLC_like"/>
    <property type="match status" value="1"/>
</dbReference>
<feature type="region of interest" description="Disordered" evidence="8">
    <location>
        <begin position="673"/>
        <end position="740"/>
    </location>
</feature>
<comment type="cofactor">
    <cofactor evidence="1">
        <name>Ca(2+)</name>
        <dbReference type="ChEBI" id="CHEBI:29108"/>
    </cofactor>
</comment>
<dbReference type="InterPro" id="IPR015359">
    <property type="entry name" value="PLC_EF-hand-like"/>
</dbReference>
<dbReference type="GO" id="GO:0004435">
    <property type="term" value="F:phosphatidylinositol-4,5-bisphosphate phospholipase C activity"/>
    <property type="evidence" value="ECO:0007669"/>
    <property type="project" value="UniProtKB-EC"/>
</dbReference>
<dbReference type="Gene3D" id="3.20.20.190">
    <property type="entry name" value="Phosphatidylinositol (PI) phosphodiesterase"/>
    <property type="match status" value="2"/>
</dbReference>
<dbReference type="EMBL" id="JAACJL010000046">
    <property type="protein sequence ID" value="KAF4613044.1"/>
    <property type="molecule type" value="Genomic_DNA"/>
</dbReference>
<dbReference type="CDD" id="cd16207">
    <property type="entry name" value="EFh_ScPlc1p_like"/>
    <property type="match status" value="1"/>
</dbReference>
<dbReference type="InterPro" id="IPR001192">
    <property type="entry name" value="PI-PLC_fam"/>
</dbReference>
<feature type="domain" description="C2" evidence="9">
    <location>
        <begin position="858"/>
        <end position="1053"/>
    </location>
</feature>
<dbReference type="PANTHER" id="PTHR10336">
    <property type="entry name" value="PHOSPHOINOSITIDE-SPECIFIC PHOSPHOLIPASE C FAMILY PROTEIN"/>
    <property type="match status" value="1"/>
</dbReference>
<feature type="compositionally biased region" description="Low complexity" evidence="8">
    <location>
        <begin position="706"/>
        <end position="719"/>
    </location>
</feature>
<dbReference type="PANTHER" id="PTHR10336:SF36">
    <property type="entry name" value="1-PHOSPHATIDYLINOSITOL 4,5-BISPHOSPHATE PHOSPHODIESTERASE BETA-4"/>
    <property type="match status" value="1"/>
</dbReference>
<dbReference type="Gene3D" id="2.30.29.30">
    <property type="entry name" value="Pleckstrin-homology domain (PH domain)/Phosphotyrosine-binding domain (PTB)"/>
    <property type="match status" value="1"/>
</dbReference>
<dbReference type="GO" id="GO:0048015">
    <property type="term" value="P:phosphatidylinositol-mediated signaling"/>
    <property type="evidence" value="ECO:0007669"/>
    <property type="project" value="TreeGrafter"/>
</dbReference>
<gene>
    <name evidence="12" type="ORF">D9613_010781</name>
</gene>
<dbReference type="PRINTS" id="PR00390">
    <property type="entry name" value="PHPHLIPASEC"/>
</dbReference>
<comment type="caution">
    <text evidence="12">The sequence shown here is derived from an EMBL/GenBank/DDBJ whole genome shotgun (WGS) entry which is preliminary data.</text>
</comment>
<feature type="region of interest" description="Disordered" evidence="8">
    <location>
        <begin position="604"/>
        <end position="661"/>
    </location>
</feature>
<evidence type="ECO:0000259" key="9">
    <source>
        <dbReference type="PROSITE" id="PS50004"/>
    </source>
</evidence>
<dbReference type="GO" id="GO:0016042">
    <property type="term" value="P:lipid catabolic process"/>
    <property type="evidence" value="ECO:0007669"/>
    <property type="project" value="UniProtKB-KW"/>
</dbReference>
<dbReference type="PROSITE" id="PS50222">
    <property type="entry name" value="EF_HAND_2"/>
    <property type="match status" value="1"/>
</dbReference>
<dbReference type="Pfam" id="PF00168">
    <property type="entry name" value="C2"/>
    <property type="match status" value="2"/>
</dbReference>
<evidence type="ECO:0000256" key="2">
    <source>
        <dbReference type="ARBA" id="ARBA00012368"/>
    </source>
</evidence>
<dbReference type="InterPro" id="IPR011993">
    <property type="entry name" value="PH-like_dom_sf"/>
</dbReference>
<keyword evidence="3 7" id="KW-0378">Hydrolase</keyword>
<name>A0A8H4QLF3_9AGAR</name>
<dbReference type="SMART" id="SM00239">
    <property type="entry name" value="C2"/>
    <property type="match status" value="1"/>
</dbReference>
<dbReference type="InterPro" id="IPR037755">
    <property type="entry name" value="Plc1_PH"/>
</dbReference>
<proteinExistence type="predicted"/>